<keyword evidence="1" id="KW-0472">Membrane</keyword>
<feature type="non-terminal residue" evidence="2">
    <location>
        <position position="67"/>
    </location>
</feature>
<evidence type="ECO:0000313" key="2">
    <source>
        <dbReference type="EMBL" id="KAJ9584883.1"/>
    </source>
</evidence>
<accession>A0AAD7ZQK1</accession>
<organism evidence="2 3">
    <name type="scientific">Diploptera punctata</name>
    <name type="common">Pacific beetle cockroach</name>
    <dbReference type="NCBI Taxonomy" id="6984"/>
    <lineage>
        <taxon>Eukaryota</taxon>
        <taxon>Metazoa</taxon>
        <taxon>Ecdysozoa</taxon>
        <taxon>Arthropoda</taxon>
        <taxon>Hexapoda</taxon>
        <taxon>Insecta</taxon>
        <taxon>Pterygota</taxon>
        <taxon>Neoptera</taxon>
        <taxon>Polyneoptera</taxon>
        <taxon>Dictyoptera</taxon>
        <taxon>Blattodea</taxon>
        <taxon>Blaberoidea</taxon>
        <taxon>Blaberidae</taxon>
        <taxon>Diplopterinae</taxon>
        <taxon>Diploptera</taxon>
    </lineage>
</organism>
<evidence type="ECO:0000313" key="3">
    <source>
        <dbReference type="Proteomes" id="UP001233999"/>
    </source>
</evidence>
<sequence length="67" mass="7657">RSIFADIRIISSIFSVMILDFSEYILAIVLDSEIRLLGYFIFSTPESALSSPMCLFVWPEAEFESKT</sequence>
<evidence type="ECO:0000256" key="1">
    <source>
        <dbReference type="SAM" id="Phobius"/>
    </source>
</evidence>
<reference evidence="2" key="1">
    <citation type="journal article" date="2023" name="IScience">
        <title>Live-bearing cockroach genome reveals convergent evolutionary mechanisms linked to viviparity in insects and beyond.</title>
        <authorList>
            <person name="Fouks B."/>
            <person name="Harrison M.C."/>
            <person name="Mikhailova A.A."/>
            <person name="Marchal E."/>
            <person name="English S."/>
            <person name="Carruthers M."/>
            <person name="Jennings E.C."/>
            <person name="Chiamaka E.L."/>
            <person name="Frigard R.A."/>
            <person name="Pippel M."/>
            <person name="Attardo G.M."/>
            <person name="Benoit J.B."/>
            <person name="Bornberg-Bauer E."/>
            <person name="Tobe S.S."/>
        </authorList>
    </citation>
    <scope>NUCLEOTIDE SEQUENCE</scope>
    <source>
        <strain evidence="2">Stay&amp;Tobe</strain>
    </source>
</reference>
<feature type="non-terminal residue" evidence="2">
    <location>
        <position position="1"/>
    </location>
</feature>
<keyword evidence="1" id="KW-1133">Transmembrane helix</keyword>
<keyword evidence="1" id="KW-0812">Transmembrane</keyword>
<dbReference type="EMBL" id="JASPKZ010007345">
    <property type="protein sequence ID" value="KAJ9584883.1"/>
    <property type="molecule type" value="Genomic_DNA"/>
</dbReference>
<name>A0AAD7ZQK1_DIPPU</name>
<proteinExistence type="predicted"/>
<dbReference type="AlphaFoldDB" id="A0AAD7ZQK1"/>
<reference evidence="2" key="2">
    <citation type="submission" date="2023-05" db="EMBL/GenBank/DDBJ databases">
        <authorList>
            <person name="Fouks B."/>
        </authorList>
    </citation>
    <scope>NUCLEOTIDE SEQUENCE</scope>
    <source>
        <strain evidence="2">Stay&amp;Tobe</strain>
        <tissue evidence="2">Testes</tissue>
    </source>
</reference>
<comment type="caution">
    <text evidence="2">The sequence shown here is derived from an EMBL/GenBank/DDBJ whole genome shotgun (WGS) entry which is preliminary data.</text>
</comment>
<gene>
    <name evidence="2" type="ORF">L9F63_020772</name>
</gene>
<keyword evidence="3" id="KW-1185">Reference proteome</keyword>
<dbReference type="Proteomes" id="UP001233999">
    <property type="component" value="Unassembled WGS sequence"/>
</dbReference>
<protein>
    <submittedName>
        <fullName evidence="2">Uncharacterized protein</fullName>
    </submittedName>
</protein>
<feature type="transmembrane region" description="Helical" evidence="1">
    <location>
        <begin position="7"/>
        <end position="30"/>
    </location>
</feature>